<organism evidence="7 8">
    <name type="scientific">Amycolatopsis endophytica</name>
    <dbReference type="NCBI Taxonomy" id="860233"/>
    <lineage>
        <taxon>Bacteria</taxon>
        <taxon>Bacillati</taxon>
        <taxon>Actinomycetota</taxon>
        <taxon>Actinomycetes</taxon>
        <taxon>Pseudonocardiales</taxon>
        <taxon>Pseudonocardiaceae</taxon>
        <taxon>Amycolatopsis</taxon>
    </lineage>
</organism>
<feature type="transmembrane region" description="Helical" evidence="5">
    <location>
        <begin position="282"/>
        <end position="299"/>
    </location>
</feature>
<reference evidence="7 8" key="1">
    <citation type="submission" date="2020-07" db="EMBL/GenBank/DDBJ databases">
        <title>Sequencing the genomes of 1000 actinobacteria strains.</title>
        <authorList>
            <person name="Klenk H.-P."/>
        </authorList>
    </citation>
    <scope>NUCLEOTIDE SEQUENCE [LARGE SCALE GENOMIC DNA]</scope>
    <source>
        <strain evidence="7 8">DSM 104006</strain>
    </source>
</reference>
<dbReference type="PANTHER" id="PTHR23508">
    <property type="entry name" value="CARBOXYLIC ACID TRANSPORTER PROTEIN HOMOLOG"/>
    <property type="match status" value="1"/>
</dbReference>
<feature type="transmembrane region" description="Helical" evidence="5">
    <location>
        <begin position="46"/>
        <end position="66"/>
    </location>
</feature>
<evidence type="ECO:0000256" key="1">
    <source>
        <dbReference type="ARBA" id="ARBA00004651"/>
    </source>
</evidence>
<comment type="caution">
    <text evidence="7">The sequence shown here is derived from an EMBL/GenBank/DDBJ whole genome shotgun (WGS) entry which is preliminary data.</text>
</comment>
<feature type="transmembrane region" description="Helical" evidence="5">
    <location>
        <begin position="137"/>
        <end position="159"/>
    </location>
</feature>
<feature type="transmembrane region" description="Helical" evidence="5">
    <location>
        <begin position="103"/>
        <end position="125"/>
    </location>
</feature>
<protein>
    <submittedName>
        <fullName evidence="7">MFS family permease</fullName>
    </submittedName>
</protein>
<feature type="domain" description="Major facilitator superfamily (MFS) profile" evidence="6">
    <location>
        <begin position="11"/>
        <end position="396"/>
    </location>
</feature>
<feature type="transmembrane region" description="Helical" evidence="5">
    <location>
        <begin position="372"/>
        <end position="391"/>
    </location>
</feature>
<sequence length="416" mass="43233">MTTSPSRSAWTAVLCWLTVLIEGYDLVALGATIPTLLKGHHLGFTAAGATAVATVSLVGVAVGAAALGPLSDRLGRRVMLIGSVLLFSVFTLVLPLAPNVATFGVFRFVAGIGLGACMPVALTVMSENLPARRRASASTFTMTGYHVGAVLTSLLALAAVENWHVLFYGGGIAGLLVVPLMWWKLPESAAFLAAKEQPGAGKFSLRDLLGPKFRRISIAVWTGSFMGLLLVYGLNTWLPQLMRTAGYPLSTSITLLLVLNIGAIIGLVLAGTIADRFGIRPIARIWFATGAVLLALLSLKIGSSFVLNGLVLLTGVFVFSAQVLIYGYVAQAFPAQARGSALGMTSAVGRLGSILGPFVTGALVTAGVAYPWGFYFFAVVAALGLGAILLLGGGKREAPAPEAAELGSPGQERLQH</sequence>
<feature type="transmembrane region" description="Helical" evidence="5">
    <location>
        <begin position="305"/>
        <end position="329"/>
    </location>
</feature>
<feature type="transmembrane region" description="Helical" evidence="5">
    <location>
        <begin position="216"/>
        <end position="235"/>
    </location>
</feature>
<feature type="transmembrane region" description="Helical" evidence="5">
    <location>
        <begin position="247"/>
        <end position="270"/>
    </location>
</feature>
<dbReference type="Pfam" id="PF07690">
    <property type="entry name" value="MFS_1"/>
    <property type="match status" value="1"/>
</dbReference>
<keyword evidence="2 5" id="KW-0812">Transmembrane</keyword>
<dbReference type="SUPFAM" id="SSF103473">
    <property type="entry name" value="MFS general substrate transporter"/>
    <property type="match status" value="1"/>
</dbReference>
<dbReference type="Gene3D" id="1.20.1250.20">
    <property type="entry name" value="MFS general substrate transporter like domains"/>
    <property type="match status" value="2"/>
</dbReference>
<name>A0A853B978_9PSEU</name>
<dbReference type="AlphaFoldDB" id="A0A853B978"/>
<evidence type="ECO:0000256" key="5">
    <source>
        <dbReference type="SAM" id="Phobius"/>
    </source>
</evidence>
<feature type="transmembrane region" description="Helical" evidence="5">
    <location>
        <begin position="341"/>
        <end position="366"/>
    </location>
</feature>
<dbReference type="InterPro" id="IPR020846">
    <property type="entry name" value="MFS_dom"/>
</dbReference>
<evidence type="ECO:0000256" key="4">
    <source>
        <dbReference type="ARBA" id="ARBA00023136"/>
    </source>
</evidence>
<dbReference type="GO" id="GO:0046943">
    <property type="term" value="F:carboxylic acid transmembrane transporter activity"/>
    <property type="evidence" value="ECO:0007669"/>
    <property type="project" value="TreeGrafter"/>
</dbReference>
<dbReference type="EMBL" id="JACCFK010000001">
    <property type="protein sequence ID" value="NYI91297.1"/>
    <property type="molecule type" value="Genomic_DNA"/>
</dbReference>
<feature type="transmembrane region" description="Helical" evidence="5">
    <location>
        <begin position="78"/>
        <end position="97"/>
    </location>
</feature>
<accession>A0A853B978</accession>
<dbReference type="PROSITE" id="PS00216">
    <property type="entry name" value="SUGAR_TRANSPORT_1"/>
    <property type="match status" value="1"/>
</dbReference>
<evidence type="ECO:0000259" key="6">
    <source>
        <dbReference type="PROSITE" id="PS50850"/>
    </source>
</evidence>
<evidence type="ECO:0000313" key="7">
    <source>
        <dbReference type="EMBL" id="NYI91297.1"/>
    </source>
</evidence>
<keyword evidence="3 5" id="KW-1133">Transmembrane helix</keyword>
<dbReference type="CDD" id="cd17365">
    <property type="entry name" value="MFS_PcaK_like"/>
    <property type="match status" value="1"/>
</dbReference>
<evidence type="ECO:0000256" key="3">
    <source>
        <dbReference type="ARBA" id="ARBA00022989"/>
    </source>
</evidence>
<dbReference type="Proteomes" id="UP000549616">
    <property type="component" value="Unassembled WGS sequence"/>
</dbReference>
<dbReference type="GO" id="GO:0005886">
    <property type="term" value="C:plasma membrane"/>
    <property type="evidence" value="ECO:0007669"/>
    <property type="project" value="UniProtKB-SubCell"/>
</dbReference>
<dbReference type="RefSeq" id="WP_179775207.1">
    <property type="nucleotide sequence ID" value="NZ_JACCFK010000001.1"/>
</dbReference>
<evidence type="ECO:0000313" key="8">
    <source>
        <dbReference type="Proteomes" id="UP000549616"/>
    </source>
</evidence>
<dbReference type="InterPro" id="IPR011701">
    <property type="entry name" value="MFS"/>
</dbReference>
<comment type="subcellular location">
    <subcellularLocation>
        <location evidence="1">Cell membrane</location>
        <topology evidence="1">Multi-pass membrane protein</topology>
    </subcellularLocation>
</comment>
<keyword evidence="8" id="KW-1185">Reference proteome</keyword>
<evidence type="ECO:0000256" key="2">
    <source>
        <dbReference type="ARBA" id="ARBA00022692"/>
    </source>
</evidence>
<dbReference type="PANTHER" id="PTHR23508:SF10">
    <property type="entry name" value="CARBOXYLIC ACID TRANSPORTER PROTEIN HOMOLOG"/>
    <property type="match status" value="1"/>
</dbReference>
<feature type="transmembrane region" description="Helical" evidence="5">
    <location>
        <begin position="165"/>
        <end position="183"/>
    </location>
</feature>
<dbReference type="PROSITE" id="PS50850">
    <property type="entry name" value="MFS"/>
    <property type="match status" value="1"/>
</dbReference>
<gene>
    <name evidence="7" type="ORF">HNR02_004620</name>
</gene>
<keyword evidence="4 5" id="KW-0472">Membrane</keyword>
<dbReference type="InterPro" id="IPR036259">
    <property type="entry name" value="MFS_trans_sf"/>
</dbReference>
<dbReference type="InterPro" id="IPR005829">
    <property type="entry name" value="Sugar_transporter_CS"/>
</dbReference>
<proteinExistence type="predicted"/>